<feature type="region of interest" description="Disordered" evidence="1">
    <location>
        <begin position="155"/>
        <end position="177"/>
    </location>
</feature>
<feature type="transmembrane region" description="Helical" evidence="2">
    <location>
        <begin position="35"/>
        <end position="58"/>
    </location>
</feature>
<keyword evidence="2" id="KW-0472">Membrane</keyword>
<feature type="compositionally biased region" description="Acidic residues" evidence="1">
    <location>
        <begin position="314"/>
        <end position="323"/>
    </location>
</feature>
<sequence>MPPPYEQYGRAHDLILLAARGDGSIDERTRMELTITGLCTGIAVMVIVSIVCGVSWYYKWKLFREAETRMADDQKKIATLKTMLDLTHTRLTLQENLHGPIPASVVAAAMRNPDSYGIRSTERPLRVIRVRPPAAPQGSSTIGRVREDDELFAVGRDSDDSDRGSLRLSARVSDPVDRGAEEFGACTIDEEDICSPTQTTQQQQQQQQKQQKQHRRSVSPLSDYSRDPDVQELGRIDAAREAAEKELAAVEQAWAEEEENPTLEESKATRYKAQLKEHEDELKGTLTTLDARTARLRMSLNDRYPLNPSAVSDSSDDDGDGDANPDAGVEGSGSTVADDSTRGKTRGKEGEQGSQ</sequence>
<name>A0A4R8T2N5_9PEZI</name>
<dbReference type="Proteomes" id="UP000295604">
    <property type="component" value="Unassembled WGS sequence"/>
</dbReference>
<feature type="compositionally biased region" description="Basic and acidic residues" evidence="1">
    <location>
        <begin position="339"/>
        <end position="355"/>
    </location>
</feature>
<feature type="compositionally biased region" description="Basic and acidic residues" evidence="1">
    <location>
        <begin position="156"/>
        <end position="165"/>
    </location>
</feature>
<keyword evidence="2" id="KW-0812">Transmembrane</keyword>
<gene>
    <name evidence="3" type="ORF">C8034_v008979</name>
</gene>
<evidence type="ECO:0000256" key="2">
    <source>
        <dbReference type="SAM" id="Phobius"/>
    </source>
</evidence>
<protein>
    <submittedName>
        <fullName evidence="3">Uncharacterized protein</fullName>
    </submittedName>
</protein>
<accession>A0A4R8T2N5</accession>
<evidence type="ECO:0000313" key="4">
    <source>
        <dbReference type="Proteomes" id="UP000295604"/>
    </source>
</evidence>
<reference evidence="3 4" key="1">
    <citation type="submission" date="2018-11" db="EMBL/GenBank/DDBJ databases">
        <title>Genome sequence and assembly of Colletotrichum sidae.</title>
        <authorList>
            <person name="Gan P."/>
            <person name="Shirasu K."/>
        </authorList>
    </citation>
    <scope>NUCLEOTIDE SEQUENCE [LARGE SCALE GENOMIC DNA]</scope>
    <source>
        <strain evidence="3 4">CBS 518.97</strain>
    </source>
</reference>
<feature type="region of interest" description="Disordered" evidence="1">
    <location>
        <begin position="299"/>
        <end position="355"/>
    </location>
</feature>
<feature type="compositionally biased region" description="Basic and acidic residues" evidence="1">
    <location>
        <begin position="264"/>
        <end position="282"/>
    </location>
</feature>
<evidence type="ECO:0000256" key="1">
    <source>
        <dbReference type="SAM" id="MobiDB-lite"/>
    </source>
</evidence>
<keyword evidence="4" id="KW-1185">Reference proteome</keyword>
<feature type="compositionally biased region" description="Low complexity" evidence="1">
    <location>
        <begin position="197"/>
        <end position="210"/>
    </location>
</feature>
<proteinExistence type="predicted"/>
<evidence type="ECO:0000313" key="3">
    <source>
        <dbReference type="EMBL" id="TEA10696.1"/>
    </source>
</evidence>
<feature type="region of interest" description="Disordered" evidence="1">
    <location>
        <begin position="195"/>
        <end position="230"/>
    </location>
</feature>
<comment type="caution">
    <text evidence="3">The sequence shown here is derived from an EMBL/GenBank/DDBJ whole genome shotgun (WGS) entry which is preliminary data.</text>
</comment>
<dbReference type="AlphaFoldDB" id="A0A4R8T2N5"/>
<keyword evidence="2" id="KW-1133">Transmembrane helix</keyword>
<feature type="region of interest" description="Disordered" evidence="1">
    <location>
        <begin position="253"/>
        <end position="282"/>
    </location>
</feature>
<dbReference type="EMBL" id="QAPF01000469">
    <property type="protein sequence ID" value="TEA10696.1"/>
    <property type="molecule type" value="Genomic_DNA"/>
</dbReference>
<organism evidence="3 4">
    <name type="scientific">Colletotrichum sidae</name>
    <dbReference type="NCBI Taxonomy" id="1347389"/>
    <lineage>
        <taxon>Eukaryota</taxon>
        <taxon>Fungi</taxon>
        <taxon>Dikarya</taxon>
        <taxon>Ascomycota</taxon>
        <taxon>Pezizomycotina</taxon>
        <taxon>Sordariomycetes</taxon>
        <taxon>Hypocreomycetidae</taxon>
        <taxon>Glomerellales</taxon>
        <taxon>Glomerellaceae</taxon>
        <taxon>Colletotrichum</taxon>
        <taxon>Colletotrichum orbiculare species complex</taxon>
    </lineage>
</organism>